<keyword evidence="4" id="KW-1185">Reference proteome</keyword>
<keyword evidence="2" id="KW-0732">Signal</keyword>
<feature type="chain" id="PRO_5012004807" evidence="2">
    <location>
        <begin position="22"/>
        <end position="144"/>
    </location>
</feature>
<evidence type="ECO:0000256" key="1">
    <source>
        <dbReference type="SAM" id="MobiDB-lite"/>
    </source>
</evidence>
<accession>A0A1Q5UGU4</accession>
<dbReference type="AlphaFoldDB" id="A0A1Q5UGU4"/>
<proteinExistence type="predicted"/>
<feature type="compositionally biased region" description="Low complexity" evidence="1">
    <location>
        <begin position="91"/>
        <end position="100"/>
    </location>
</feature>
<evidence type="ECO:0000256" key="2">
    <source>
        <dbReference type="SAM" id="SignalP"/>
    </source>
</evidence>
<feature type="compositionally biased region" description="Low complexity" evidence="1">
    <location>
        <begin position="72"/>
        <end position="82"/>
    </location>
</feature>
<feature type="signal peptide" evidence="2">
    <location>
        <begin position="1"/>
        <end position="21"/>
    </location>
</feature>
<reference evidence="3 4" key="1">
    <citation type="submission" date="2016-10" db="EMBL/GenBank/DDBJ databases">
        <title>Genome sequence of the ascomycete fungus Penicillium subrubescens.</title>
        <authorList>
            <person name="De Vries R.P."/>
            <person name="Peng M."/>
            <person name="Dilokpimol A."/>
            <person name="Hilden K."/>
            <person name="Makela M.R."/>
            <person name="Grigoriev I."/>
            <person name="Riley R."/>
            <person name="Granchi Z."/>
        </authorList>
    </citation>
    <scope>NUCLEOTIDE SEQUENCE [LARGE SCALE GENOMIC DNA]</scope>
    <source>
        <strain evidence="3 4">CBS 132785</strain>
    </source>
</reference>
<protein>
    <submittedName>
        <fullName evidence="3">Uncharacterized protein</fullName>
    </submittedName>
</protein>
<evidence type="ECO:0000313" key="4">
    <source>
        <dbReference type="Proteomes" id="UP000186955"/>
    </source>
</evidence>
<dbReference type="OrthoDB" id="4368889at2759"/>
<dbReference type="EMBL" id="MNBE01000274">
    <property type="protein sequence ID" value="OKP11669.1"/>
    <property type="molecule type" value="Genomic_DNA"/>
</dbReference>
<gene>
    <name evidence="3" type="ORF">PENSUB_2741</name>
</gene>
<feature type="region of interest" description="Disordered" evidence="1">
    <location>
        <begin position="55"/>
        <end position="127"/>
    </location>
</feature>
<dbReference type="Proteomes" id="UP000186955">
    <property type="component" value="Unassembled WGS sequence"/>
</dbReference>
<sequence length="144" mass="15297">MARFSLSFLAVFLVLAAFVMSMPTKRDQSKGLGLDTALSELQICYQDATKFMKGLDHKDTNDQNNQAKNEQAAKQDAALADQKVAEKEQPAADTTAPTPTEKGLYSGNFQTPTATHTHHPTSQPNALGNIPLIGGLLGGTGGPL</sequence>
<organism evidence="3 4">
    <name type="scientific">Penicillium subrubescens</name>
    <dbReference type="NCBI Taxonomy" id="1316194"/>
    <lineage>
        <taxon>Eukaryota</taxon>
        <taxon>Fungi</taxon>
        <taxon>Dikarya</taxon>
        <taxon>Ascomycota</taxon>
        <taxon>Pezizomycotina</taxon>
        <taxon>Eurotiomycetes</taxon>
        <taxon>Eurotiomycetidae</taxon>
        <taxon>Eurotiales</taxon>
        <taxon>Aspergillaceae</taxon>
        <taxon>Penicillium</taxon>
    </lineage>
</organism>
<evidence type="ECO:0000313" key="3">
    <source>
        <dbReference type="EMBL" id="OKP11669.1"/>
    </source>
</evidence>
<name>A0A1Q5UGU4_9EURO</name>
<comment type="caution">
    <text evidence="3">The sequence shown here is derived from an EMBL/GenBank/DDBJ whole genome shotgun (WGS) entry which is preliminary data.</text>
</comment>